<gene>
    <name evidence="2" type="ORF">B4N89_02380</name>
</gene>
<dbReference type="OrthoDB" id="952090at2"/>
<keyword evidence="3" id="KW-1185">Reference proteome</keyword>
<reference evidence="2 3" key="1">
    <citation type="submission" date="2017-03" db="EMBL/GenBank/DDBJ databases">
        <title>Draft genome sequence of Streptomyces scabrisporus NF3, endophyte isolated from Amphipterygium adstringens.</title>
        <authorList>
            <person name="Vazquez M."/>
            <person name="Ceapa C.D."/>
            <person name="Rodriguez Luna D."/>
            <person name="Sanchez Esquivel S."/>
        </authorList>
    </citation>
    <scope>NUCLEOTIDE SEQUENCE [LARGE SCALE GENOMIC DNA]</scope>
    <source>
        <strain evidence="2 3">NF3</strain>
    </source>
</reference>
<dbReference type="STRING" id="159449.B4N89_02380"/>
<evidence type="ECO:0000259" key="1">
    <source>
        <dbReference type="Pfam" id="PF04233"/>
    </source>
</evidence>
<proteinExistence type="predicted"/>
<name>A0A1T3NT42_9ACTN</name>
<sequence>MGLATVLTAAARTAGAVVATFADAARAGRADQAPPEQRAMSGMTYSPSATYLSGGASMLALDAETRGYAASAVAYRCIEAIASNGASVDLQVTRPDGGVIEGHWCSELFNKRPNPTMSAVMLKYLLLGQLELGGQTFAFLDRGETGLGDPGAMHLLFGQVQPVVDRASSDRPTPADVVGFIATSPSGERVPLLPDEVLWIRYPHPFRPLEALAPWRAAMHAVEMDAHAREWQSSSYRNGARPGGVIYLGDMDEDTHNKTVAAFRAGVEGPRNAGKHLLVSTPPGGGEGNRPEYLQLGLSPAEMDYLESRGANAQEVMLAFGVPKDYLLGGATYENRTASKSTLWSDTILPKLTVIASEIDRVLLPSDSEDAGWNLAAVDALQDSQDSVANRVRAHTYADIMMIDEARAEVGLDPLPGGQGAMTLTPYRAQFAAEAGPAAAGGDRAWDAVWLHRQLPTAPAPAVASVPPVAAIATRRQPTAADILAAYDDLEAIGEAAVRRLAREQREIVLRDFDRLMSKPQRSAAWLDEIRTAAVTLAREGALTLEVPDDESTDPRCSTALEVIRWSTEGAEWDDYDVRIKIAEIFDAKRWKRRTGELFRRWFKRTVEEAVQGIDPAADLVEDDPVIVEMDRRLGILAERVTHTTRQILEARLLQHGVAEGESIPELRARIQQVFTDLEDWRANRVARTETVGGYSAAALQAARANGATHKVWHATNDQRTRPSHRAASGSRAEIDARFRLTQCQHPADPHGPPNQSIQCRCYLSFEFEPTEDS</sequence>
<organism evidence="2 3">
    <name type="scientific">Embleya scabrispora</name>
    <dbReference type="NCBI Taxonomy" id="159449"/>
    <lineage>
        <taxon>Bacteria</taxon>
        <taxon>Bacillati</taxon>
        <taxon>Actinomycetota</taxon>
        <taxon>Actinomycetes</taxon>
        <taxon>Kitasatosporales</taxon>
        <taxon>Streptomycetaceae</taxon>
        <taxon>Embleya</taxon>
    </lineage>
</organism>
<dbReference type="AlphaFoldDB" id="A0A1T3NT42"/>
<dbReference type="Pfam" id="PF04860">
    <property type="entry name" value="Phage_portal"/>
    <property type="match status" value="1"/>
</dbReference>
<dbReference type="InterPro" id="IPR006528">
    <property type="entry name" value="Phage_head_morphogenesis_dom"/>
</dbReference>
<feature type="domain" description="Phage head morphogenesis" evidence="1">
    <location>
        <begin position="654"/>
        <end position="764"/>
    </location>
</feature>
<evidence type="ECO:0000313" key="3">
    <source>
        <dbReference type="Proteomes" id="UP000190037"/>
    </source>
</evidence>
<protein>
    <recommendedName>
        <fullName evidence="1">Phage head morphogenesis domain-containing protein</fullName>
    </recommendedName>
</protein>
<accession>A0A1T3NT42</accession>
<dbReference type="EMBL" id="MWQN01000001">
    <property type="protein sequence ID" value="OPC79944.1"/>
    <property type="molecule type" value="Genomic_DNA"/>
</dbReference>
<evidence type="ECO:0000313" key="2">
    <source>
        <dbReference type="EMBL" id="OPC79944.1"/>
    </source>
</evidence>
<dbReference type="RefSeq" id="WP_078974211.1">
    <property type="nucleotide sequence ID" value="NZ_MWQN01000001.1"/>
</dbReference>
<dbReference type="Pfam" id="PF04233">
    <property type="entry name" value="Phage_Mu_F"/>
    <property type="match status" value="1"/>
</dbReference>
<comment type="caution">
    <text evidence="2">The sequence shown here is derived from an EMBL/GenBank/DDBJ whole genome shotgun (WGS) entry which is preliminary data.</text>
</comment>
<dbReference type="Proteomes" id="UP000190037">
    <property type="component" value="Unassembled WGS sequence"/>
</dbReference>
<dbReference type="InterPro" id="IPR006944">
    <property type="entry name" value="Phage/GTA_portal"/>
</dbReference>